<dbReference type="InterPro" id="IPR002528">
    <property type="entry name" value="MATE_fam"/>
</dbReference>
<dbReference type="InterPro" id="IPR050222">
    <property type="entry name" value="MATE_MdtK"/>
</dbReference>
<evidence type="ECO:0000256" key="1">
    <source>
        <dbReference type="ARBA" id="ARBA00004429"/>
    </source>
</evidence>
<evidence type="ECO:0000256" key="8">
    <source>
        <dbReference type="ARBA" id="ARBA00023136"/>
    </source>
</evidence>
<dbReference type="PANTHER" id="PTHR43298:SF2">
    <property type="entry name" value="FMN_FAD EXPORTER YEEO-RELATED"/>
    <property type="match status" value="1"/>
</dbReference>
<evidence type="ECO:0000256" key="10">
    <source>
        <dbReference type="SAM" id="Phobius"/>
    </source>
</evidence>
<feature type="transmembrane region" description="Helical" evidence="10">
    <location>
        <begin position="266"/>
        <end position="292"/>
    </location>
</feature>
<evidence type="ECO:0000256" key="6">
    <source>
        <dbReference type="ARBA" id="ARBA00022989"/>
    </source>
</evidence>
<feature type="transmembrane region" description="Helical" evidence="10">
    <location>
        <begin position="420"/>
        <end position="439"/>
    </location>
</feature>
<dbReference type="InterPro" id="IPR048279">
    <property type="entry name" value="MdtK-like"/>
</dbReference>
<protein>
    <recommendedName>
        <fullName evidence="9">Multidrug-efflux transporter</fullName>
    </recommendedName>
</protein>
<dbReference type="EMBL" id="CT025821">
    <property type="protein sequence ID" value="CAJ77835.1"/>
    <property type="molecule type" value="Genomic_DNA"/>
</dbReference>
<keyword evidence="5 10" id="KW-0812">Transmembrane</keyword>
<feature type="transmembrane region" description="Helical" evidence="10">
    <location>
        <begin position="342"/>
        <end position="367"/>
    </location>
</feature>
<evidence type="ECO:0000256" key="2">
    <source>
        <dbReference type="ARBA" id="ARBA00022448"/>
    </source>
</evidence>
<feature type="transmembrane region" description="Helical" evidence="10">
    <location>
        <begin position="38"/>
        <end position="60"/>
    </location>
</feature>
<feature type="transmembrane region" description="Helical" evidence="10">
    <location>
        <begin position="186"/>
        <end position="208"/>
    </location>
</feature>
<dbReference type="AlphaFoldDB" id="Q2FD61"/>
<evidence type="ECO:0000256" key="3">
    <source>
        <dbReference type="ARBA" id="ARBA00022449"/>
    </source>
</evidence>
<proteinExistence type="predicted"/>
<dbReference type="GO" id="GO:0005886">
    <property type="term" value="C:plasma membrane"/>
    <property type="evidence" value="ECO:0007669"/>
    <property type="project" value="UniProtKB-SubCell"/>
</dbReference>
<feature type="transmembrane region" description="Helical" evidence="10">
    <location>
        <begin position="12"/>
        <end position="32"/>
    </location>
</feature>
<evidence type="ECO:0000313" key="11">
    <source>
        <dbReference type="EMBL" id="CAJ77835.1"/>
    </source>
</evidence>
<organism evidence="11">
    <name type="scientific">Acinetobacter baumannii</name>
    <dbReference type="NCBI Taxonomy" id="470"/>
    <lineage>
        <taxon>Bacteria</taxon>
        <taxon>Pseudomonadati</taxon>
        <taxon>Pseudomonadota</taxon>
        <taxon>Gammaproteobacteria</taxon>
        <taxon>Moraxellales</taxon>
        <taxon>Moraxellaceae</taxon>
        <taxon>Acinetobacter</taxon>
        <taxon>Acinetobacter calcoaceticus/baumannii complex</taxon>
    </lineage>
</organism>
<dbReference type="GO" id="GO:0015297">
    <property type="term" value="F:antiporter activity"/>
    <property type="evidence" value="ECO:0007669"/>
    <property type="project" value="UniProtKB-KW"/>
</dbReference>
<sequence>MMNQIFKLFIPMLSSNLIVVLSGLIDIAYVGHFSNDHVAALSVTLSLYTVVYVIGMGILQGVMLKLSEAYGCHDIPRIRQIFIQGVWLMLCSALVSIALLYLFRDLPKLFGASEHVVSTTKNCIWALVFILPAHLLMRLFTALSQVTENAYKVLLSDSLFFILKIILSYLLIYGVALFSIPPLGAIGALLATIIVRWFMLAVYYLFFLEKRYIFIEHPKQSVEDSRQSLCMILKIGIPTAIMALMDVVAFCSVAILILPFGSVVSAAYQIVASTGGFMFIFPSSIASAYSILVSRTMGSGNMKEADKIARQSIWVIMAVSGSLSLCLWLERGLIVTFYSDDLAVQILAASLLLIVCMSHFLDGLMTLLTSLLRCWDVSILPMLIFLVVVLCFGLGGGWWMAYKGLHWGSHSISAMGIYGFWSMAAISYLVACVLSAFCFRFRKQLRGF</sequence>
<dbReference type="PIRSF" id="PIRSF006603">
    <property type="entry name" value="DinF"/>
    <property type="match status" value="1"/>
</dbReference>
<feature type="transmembrane region" description="Helical" evidence="10">
    <location>
        <begin position="379"/>
        <end position="400"/>
    </location>
</feature>
<dbReference type="NCBIfam" id="TIGR00797">
    <property type="entry name" value="matE"/>
    <property type="match status" value="1"/>
</dbReference>
<feature type="transmembrane region" description="Helical" evidence="10">
    <location>
        <begin position="313"/>
        <end position="330"/>
    </location>
</feature>
<dbReference type="Pfam" id="PF01554">
    <property type="entry name" value="MatE"/>
    <property type="match status" value="2"/>
</dbReference>
<evidence type="ECO:0000256" key="7">
    <source>
        <dbReference type="ARBA" id="ARBA00023065"/>
    </source>
</evidence>
<dbReference type="PANTHER" id="PTHR43298">
    <property type="entry name" value="MULTIDRUG RESISTANCE PROTEIN NORM-RELATED"/>
    <property type="match status" value="1"/>
</dbReference>
<keyword evidence="3" id="KW-0050">Antiport</keyword>
<evidence type="ECO:0000256" key="5">
    <source>
        <dbReference type="ARBA" id="ARBA00022692"/>
    </source>
</evidence>
<evidence type="ECO:0000256" key="4">
    <source>
        <dbReference type="ARBA" id="ARBA00022475"/>
    </source>
</evidence>
<feature type="transmembrane region" description="Helical" evidence="10">
    <location>
        <begin position="81"/>
        <end position="104"/>
    </location>
</feature>
<dbReference type="GO" id="GO:0042910">
    <property type="term" value="F:xenobiotic transmembrane transporter activity"/>
    <property type="evidence" value="ECO:0007669"/>
    <property type="project" value="InterPro"/>
</dbReference>
<reference evidence="11" key="1">
    <citation type="submission" date="2005-08" db="EMBL/GenBank/DDBJ databases">
        <authorList>
            <person name="Genoscope"/>
        </authorList>
    </citation>
    <scope>NUCLEOTIDE SEQUENCE</scope>
    <source>
        <strain evidence="11">AYE</strain>
    </source>
</reference>
<accession>Q2FD61</accession>
<dbReference type="GO" id="GO:0006811">
    <property type="term" value="P:monoatomic ion transport"/>
    <property type="evidence" value="ECO:0007669"/>
    <property type="project" value="UniProtKB-KW"/>
</dbReference>
<feature type="transmembrane region" description="Helical" evidence="10">
    <location>
        <begin position="229"/>
        <end position="260"/>
    </location>
</feature>
<keyword evidence="6 10" id="KW-1133">Transmembrane helix</keyword>
<keyword evidence="7" id="KW-0406">Ion transport</keyword>
<keyword evidence="2" id="KW-0813">Transport</keyword>
<gene>
    <name evidence="11" type="ORF">36_503</name>
</gene>
<keyword evidence="8 10" id="KW-0472">Membrane</keyword>
<name>Q2FD61_ACIBA</name>
<keyword evidence="4" id="KW-1003">Cell membrane</keyword>
<comment type="subcellular location">
    <subcellularLocation>
        <location evidence="1">Cell inner membrane</location>
        <topology evidence="1">Multi-pass membrane protein</topology>
    </subcellularLocation>
</comment>
<feature type="transmembrane region" description="Helical" evidence="10">
    <location>
        <begin position="124"/>
        <end position="146"/>
    </location>
</feature>
<feature type="transmembrane region" description="Helical" evidence="10">
    <location>
        <begin position="158"/>
        <end position="180"/>
    </location>
</feature>
<evidence type="ECO:0000256" key="9">
    <source>
        <dbReference type="ARBA" id="ARBA00031636"/>
    </source>
</evidence>
<reference evidence="11" key="2">
    <citation type="submission" date="2006-02" db="EMBL/GenBank/DDBJ databases">
        <title>Genomics of Multi-Drug Resistance in Acinetobacter baumannii.</title>
        <authorList>
            <person name="Fournier P.E."/>
            <person name="Vallenet D."/>
            <person name="Barbe V."/>
            <person name="Audic S."/>
            <person name="Ogata H."/>
            <person name="Poirel L."/>
            <person name="Richet H."/>
            <person name="Robert C."/>
            <person name="Mangenot S."/>
            <person name="Abergel C."/>
            <person name="Nordmann P."/>
            <person name="Weissenbach J."/>
            <person name="Raoult D.and.Claverie.J.M."/>
        </authorList>
    </citation>
    <scope>NUCLEOTIDE SEQUENCE</scope>
    <source>
        <strain evidence="11">AYE</strain>
    </source>
</reference>